<evidence type="ECO:0000313" key="10">
    <source>
        <dbReference type="Proteomes" id="UP000051950"/>
    </source>
</evidence>
<evidence type="ECO:0000313" key="9">
    <source>
        <dbReference type="EMBL" id="KRT15886.1"/>
    </source>
</evidence>
<feature type="domain" description="Secretin/TonB short N-terminal" evidence="8">
    <location>
        <begin position="37"/>
        <end position="88"/>
    </location>
</feature>
<evidence type="ECO:0000256" key="2">
    <source>
        <dbReference type="ARBA" id="ARBA00022448"/>
    </source>
</evidence>
<sequence length="1061" mass="116454">MAIMQVSASTFAQRITLSEKNATLRKVFDRISDQSGYNFIFTSDLLKGTKPVWINVKDTELAQVLDKIFANQPVSFSIEDKTVVIKAKEKSLFENIIANFQAIIVRGKVLDENGQPLVGANVFIKGTNRSVRTDQNGNFSIDDLPDNSVIVISYVGYKVKEVRASSDFMTIKLEPDEQTLQGVIINKGYYSTSEKLNTGSAVQISANQLQRQPLGNPLQMLQGLVPGMQIKQTSGMPGSATTVFIRGRNSINSGLIPLYVIDGIPFNGVPVDQQVGSGATTLGGQPNGFTDPLSNINTNDIESITVLKDADATAIYGSRGANGVVLITTKRGAKGKATFDVNYNSGLSEVVNQRKLLSSSEYLDLRRRAFANDNRTPTVALAPDLMLWDQNANTNYQNMLIGNTAKQNEVSTSLSMGNERSSLLLSTNYRHETSILFGNGKYQKGGFNIRATQTSADNRLKLDLGTSLGLTSNNMLGSDFASAAINIPANYPLYDSTGKLYWVTNFSNPIATSNQSVLNKGSNLLVSGNLSYKVSEHLTARVNLGYNNISQELKAKAPASTQNPLFSTPVSSGIYSETEGKVYIAEPQLDYQTKIWKGILKATLGGAWQQSKNNQPYFINANTFASESLMDSYTNAANFTTVRSLNSEYRYVSGFGILNYNLLDKYVVNVVFRRDGSSRFGPGNKYGNFGSIGWAWNFADEKFIQNLNLFSYGKLRGSYGVTGNDQFENYSFMDTYTSTTSSYGGNPGFYPTRLANQDFKWEANRKMEVGLELGFLKDRIRFTSSFYRNRSDNMVVRNAPLPAQTGFSTYITNLDALVQNQGVEFDLNATPIKSPGFTWDVSFNLSISRNKLLSLPDELFTLYGNTYAVGSSLNSYVVYQNTGFVNGVAQFQDRNGNGAVTSGLTNDSYVAGTRDPQFYGGLASAISYKGLRLDILVNFTKQTGVNQIAFPGLLGSQLDDLRDTQFKPSSLTSSAAYSSYVNYAGSDAVLTDASFIRLRNVSLSYNLPEKWLGAIKSKRAQIYLRGQNIYTITGYKGLDPETQGSVLPPLKMFVAGLQFTL</sequence>
<dbReference type="Pfam" id="PF07660">
    <property type="entry name" value="STN"/>
    <property type="match status" value="1"/>
</dbReference>
<dbReference type="InterPro" id="IPR023996">
    <property type="entry name" value="TonB-dep_OMP_SusC/RagA"/>
</dbReference>
<dbReference type="Pfam" id="PF07715">
    <property type="entry name" value="Plug"/>
    <property type="match status" value="1"/>
</dbReference>
<keyword evidence="5 7" id="KW-0472">Membrane</keyword>
<dbReference type="InterPro" id="IPR023997">
    <property type="entry name" value="TonB-dep_OMP_SusC/RagA_CS"/>
</dbReference>
<dbReference type="Gene3D" id="2.40.170.20">
    <property type="entry name" value="TonB-dependent receptor, beta-barrel domain"/>
    <property type="match status" value="1"/>
</dbReference>
<dbReference type="InterPro" id="IPR008969">
    <property type="entry name" value="CarboxyPept-like_regulatory"/>
</dbReference>
<comment type="similarity">
    <text evidence="7">Belongs to the TonB-dependent receptor family.</text>
</comment>
<name>A0A0T5VPS1_9SPHI</name>
<protein>
    <recommendedName>
        <fullName evidence="8">Secretin/TonB short N-terminal domain-containing protein</fullName>
    </recommendedName>
</protein>
<dbReference type="GO" id="GO:0009279">
    <property type="term" value="C:cell outer membrane"/>
    <property type="evidence" value="ECO:0007669"/>
    <property type="project" value="UniProtKB-SubCell"/>
</dbReference>
<evidence type="ECO:0000256" key="3">
    <source>
        <dbReference type="ARBA" id="ARBA00022452"/>
    </source>
</evidence>
<evidence type="ECO:0000256" key="6">
    <source>
        <dbReference type="ARBA" id="ARBA00023237"/>
    </source>
</evidence>
<dbReference type="EMBL" id="LMZQ01000007">
    <property type="protein sequence ID" value="KRT15886.1"/>
    <property type="molecule type" value="Genomic_DNA"/>
</dbReference>
<dbReference type="SUPFAM" id="SSF56935">
    <property type="entry name" value="Porins"/>
    <property type="match status" value="1"/>
</dbReference>
<keyword evidence="10" id="KW-1185">Reference proteome</keyword>
<dbReference type="STRING" id="687842.ASU31_12960"/>
<reference evidence="9 10" key="1">
    <citation type="submission" date="2015-11" db="EMBL/GenBank/DDBJ databases">
        <title>Sequence of Pedobacter ginsenosidimutans.</title>
        <authorList>
            <person name="Carson E."/>
            <person name="Keyser V."/>
            <person name="Newman J."/>
            <person name="Miller J."/>
        </authorList>
    </citation>
    <scope>NUCLEOTIDE SEQUENCE [LARGE SCALE GENOMIC DNA]</scope>
    <source>
        <strain evidence="9 10">KACC 14530</strain>
    </source>
</reference>
<evidence type="ECO:0000256" key="1">
    <source>
        <dbReference type="ARBA" id="ARBA00004571"/>
    </source>
</evidence>
<evidence type="ECO:0000256" key="7">
    <source>
        <dbReference type="PROSITE-ProRule" id="PRU01360"/>
    </source>
</evidence>
<proteinExistence type="inferred from homology"/>
<comment type="caution">
    <text evidence="9">The sequence shown here is derived from an EMBL/GenBank/DDBJ whole genome shotgun (WGS) entry which is preliminary data.</text>
</comment>
<keyword evidence="3 7" id="KW-1134">Transmembrane beta strand</keyword>
<dbReference type="InterPro" id="IPR036942">
    <property type="entry name" value="Beta-barrel_TonB_sf"/>
</dbReference>
<accession>A0A0T5VPS1</accession>
<dbReference type="InterPro" id="IPR011662">
    <property type="entry name" value="Secretin/TonB_short_N"/>
</dbReference>
<keyword evidence="2 7" id="KW-0813">Transport</keyword>
<evidence type="ECO:0000259" key="8">
    <source>
        <dbReference type="SMART" id="SM00965"/>
    </source>
</evidence>
<dbReference type="Gene3D" id="2.170.130.10">
    <property type="entry name" value="TonB-dependent receptor, plug domain"/>
    <property type="match status" value="1"/>
</dbReference>
<comment type="subcellular location">
    <subcellularLocation>
        <location evidence="1 7">Cell outer membrane</location>
        <topology evidence="1 7">Multi-pass membrane protein</topology>
    </subcellularLocation>
</comment>
<dbReference type="AlphaFoldDB" id="A0A0T5VPS1"/>
<dbReference type="Gene3D" id="2.60.40.1120">
    <property type="entry name" value="Carboxypeptidase-like, regulatory domain"/>
    <property type="match status" value="1"/>
</dbReference>
<dbReference type="SUPFAM" id="SSF49464">
    <property type="entry name" value="Carboxypeptidase regulatory domain-like"/>
    <property type="match status" value="1"/>
</dbReference>
<evidence type="ECO:0000256" key="4">
    <source>
        <dbReference type="ARBA" id="ARBA00022692"/>
    </source>
</evidence>
<keyword evidence="6 7" id="KW-0998">Cell outer membrane</keyword>
<dbReference type="SMART" id="SM00965">
    <property type="entry name" value="STN"/>
    <property type="match status" value="1"/>
</dbReference>
<keyword evidence="4 7" id="KW-0812">Transmembrane</keyword>
<dbReference type="Pfam" id="PF13715">
    <property type="entry name" value="CarbopepD_reg_2"/>
    <property type="match status" value="1"/>
</dbReference>
<organism evidence="9 10">
    <name type="scientific">Pedobacter ginsenosidimutans</name>
    <dbReference type="NCBI Taxonomy" id="687842"/>
    <lineage>
        <taxon>Bacteria</taxon>
        <taxon>Pseudomonadati</taxon>
        <taxon>Bacteroidota</taxon>
        <taxon>Sphingobacteriia</taxon>
        <taxon>Sphingobacteriales</taxon>
        <taxon>Sphingobacteriaceae</taxon>
        <taxon>Pedobacter</taxon>
    </lineage>
</organism>
<dbReference type="InterPro" id="IPR037066">
    <property type="entry name" value="Plug_dom_sf"/>
</dbReference>
<gene>
    <name evidence="9" type="ORF">ASU31_12960</name>
</gene>
<dbReference type="InterPro" id="IPR012910">
    <property type="entry name" value="Plug_dom"/>
</dbReference>
<dbReference type="PROSITE" id="PS52016">
    <property type="entry name" value="TONB_DEPENDENT_REC_3"/>
    <property type="match status" value="1"/>
</dbReference>
<dbReference type="Proteomes" id="UP000051950">
    <property type="component" value="Unassembled WGS sequence"/>
</dbReference>
<dbReference type="InterPro" id="IPR039426">
    <property type="entry name" value="TonB-dep_rcpt-like"/>
</dbReference>
<dbReference type="NCBIfam" id="TIGR04056">
    <property type="entry name" value="OMP_RagA_SusC"/>
    <property type="match status" value="1"/>
</dbReference>
<evidence type="ECO:0000256" key="5">
    <source>
        <dbReference type="ARBA" id="ARBA00023136"/>
    </source>
</evidence>
<dbReference type="NCBIfam" id="TIGR04057">
    <property type="entry name" value="SusC_RagA_signa"/>
    <property type="match status" value="1"/>
</dbReference>